<dbReference type="AlphaFoldDB" id="K0YJH9"/>
<dbReference type="GO" id="GO:0016740">
    <property type="term" value="F:transferase activity"/>
    <property type="evidence" value="ECO:0007669"/>
    <property type="project" value="UniProtKB-KW"/>
</dbReference>
<protein>
    <recommendedName>
        <fullName evidence="8">Glutamyl-tRNA(Gln) amidotransferase subunit A</fullName>
        <shortName evidence="8">Glu-ADT subunit A</shortName>
        <ecNumber evidence="8">6.3.5.7</ecNumber>
    </recommendedName>
</protein>
<dbReference type="PROSITE" id="PS00571">
    <property type="entry name" value="AMIDASES"/>
    <property type="match status" value="1"/>
</dbReference>
<comment type="similarity">
    <text evidence="1 8">Belongs to the amidase family. GatA subfamily.</text>
</comment>
<dbReference type="NCBIfam" id="TIGR00132">
    <property type="entry name" value="gatA"/>
    <property type="match status" value="1"/>
</dbReference>
<keyword evidence="5 8" id="KW-0648">Protein biosynthesis</keyword>
<evidence type="ECO:0000256" key="7">
    <source>
        <dbReference type="ARBA" id="ARBA00047407"/>
    </source>
</evidence>
<feature type="active site" description="Charge relay system" evidence="8">
    <location>
        <position position="82"/>
    </location>
</feature>
<dbReference type="Pfam" id="PF01425">
    <property type="entry name" value="Amidase"/>
    <property type="match status" value="1"/>
</dbReference>
<dbReference type="SUPFAM" id="SSF75304">
    <property type="entry name" value="Amidase signature (AS) enzymes"/>
    <property type="match status" value="1"/>
</dbReference>
<dbReference type="FunCoup" id="K0YJH9">
    <property type="interactions" value="205"/>
</dbReference>
<dbReference type="RefSeq" id="WP_009139481.1">
    <property type="nucleotide sequence ID" value="NZ_JH815198.1"/>
</dbReference>
<evidence type="ECO:0000256" key="6">
    <source>
        <dbReference type="ARBA" id="ARBA00025295"/>
    </source>
</evidence>
<comment type="caution">
    <text evidence="10">The sequence shown here is derived from an EMBL/GenBank/DDBJ whole genome shotgun (WGS) entry which is preliminary data.</text>
</comment>
<name>K0YJH9_9ACTN</name>
<evidence type="ECO:0000256" key="2">
    <source>
        <dbReference type="ARBA" id="ARBA00022598"/>
    </source>
</evidence>
<dbReference type="OrthoDB" id="9811471at2"/>
<keyword evidence="11" id="KW-1185">Reference proteome</keyword>
<gene>
    <name evidence="8" type="primary">gatA</name>
    <name evidence="10" type="ORF">HMPREF9451_01283</name>
</gene>
<dbReference type="Proteomes" id="UP000006069">
    <property type="component" value="Unassembled WGS sequence"/>
</dbReference>
<keyword evidence="10" id="KW-0808">Transferase</keyword>
<dbReference type="GO" id="GO:0050567">
    <property type="term" value="F:glutaminyl-tRNA synthase (glutamine-hydrolyzing) activity"/>
    <property type="evidence" value="ECO:0007669"/>
    <property type="project" value="UniProtKB-UniRule"/>
</dbReference>
<comment type="function">
    <text evidence="6 8">Allows the formation of correctly charged Gln-tRNA(Gln) through the transamidation of misacylated Glu-tRNA(Gln) in organisms which lack glutaminyl-tRNA synthetase. The reaction takes place in the presence of glutamine and ATP through an activated gamma-phospho-Glu-tRNA(Gln).</text>
</comment>
<evidence type="ECO:0000256" key="8">
    <source>
        <dbReference type="HAMAP-Rule" id="MF_00120"/>
    </source>
</evidence>
<feature type="domain" description="Amidase" evidence="9">
    <location>
        <begin position="26"/>
        <end position="467"/>
    </location>
</feature>
<keyword evidence="4 8" id="KW-0067">ATP-binding</keyword>
<dbReference type="InterPro" id="IPR020556">
    <property type="entry name" value="Amidase_CS"/>
</dbReference>
<dbReference type="InterPro" id="IPR000120">
    <property type="entry name" value="Amidase"/>
</dbReference>
<dbReference type="eggNOG" id="COG0154">
    <property type="taxonomic scope" value="Bacteria"/>
</dbReference>
<sequence>MAYSLNMGVREIREGLAAQEFSAREIAQANFEHIAKADEAVHAYLELTEDMAYEAADKIDAAVADGTFSSMGPLAGVPVAFKDNMNLEGTHTTCSSKMLENYVSPYTATCVARCIEAGGIPLGKLNMDEFAFGSSTETSAFGSTKNPWDLERVPGGSSGGSAASVAAGMACMTLGSDTGGSIRQPASFCGIVGVKPTYGMVSRYGVVAFGSSLDQVGPFTRSVEDAAYAMQVLCGYDPLDCTSQHIEADFVDAVKQGVEGIRIGVVPGFMNAPGLTPEVKEKVAEAAAKLEAAGAQIVEVDLPHADAAISAYYVLGPCEAFSNLARFDSVRYGYCEPGLKDLGSQYEESRANGFGMEAKRRIMLGSYLLSAGVYEKYYYPAQQVRRLITQDYERAYEQCDVILAPTSPRTAFKFGEIGDPVEMHLSDIFTVSINIAGNGGMNVPCGLGKDTGLPVGVQLICPQFKDVNMFRAAAALEAAYGVAPIAPAFQAGE</sequence>
<dbReference type="EC" id="6.3.5.7" evidence="8"/>
<dbReference type="InParanoid" id="K0YJH9"/>
<accession>K0YJH9</accession>
<evidence type="ECO:0000256" key="5">
    <source>
        <dbReference type="ARBA" id="ARBA00022917"/>
    </source>
</evidence>
<dbReference type="InterPro" id="IPR023631">
    <property type="entry name" value="Amidase_dom"/>
</dbReference>
<dbReference type="EMBL" id="ADMD01000007">
    <property type="protein sequence ID" value="EJZ83762.1"/>
    <property type="molecule type" value="Genomic_DNA"/>
</dbReference>
<dbReference type="PANTHER" id="PTHR11895:SF151">
    <property type="entry name" value="GLUTAMYL-TRNA(GLN) AMIDOTRANSFERASE SUBUNIT A"/>
    <property type="match status" value="1"/>
</dbReference>
<reference evidence="10 11" key="1">
    <citation type="submission" date="2012-08" db="EMBL/GenBank/DDBJ databases">
        <title>The Genome Sequence of Slackia piriformis YIT 12062.</title>
        <authorList>
            <consortium name="The Broad Institute Genome Sequencing Platform"/>
            <person name="Earl A."/>
            <person name="Ward D."/>
            <person name="Feldgarden M."/>
            <person name="Gevers D."/>
            <person name="Morotomi M."/>
            <person name="Walker B."/>
            <person name="Young S.K."/>
            <person name="Zeng Q."/>
            <person name="Gargeya S."/>
            <person name="Fitzgerald M."/>
            <person name="Haas B."/>
            <person name="Abouelleil A."/>
            <person name="Alvarado L."/>
            <person name="Arachchi H.M."/>
            <person name="Berlin A.M."/>
            <person name="Chapman S.B."/>
            <person name="Goldberg J."/>
            <person name="Griggs A."/>
            <person name="Gujja S."/>
            <person name="Hansen M."/>
            <person name="Howarth C."/>
            <person name="Imamovic A."/>
            <person name="Larimer J."/>
            <person name="McCowen C."/>
            <person name="Montmayeur A."/>
            <person name="Murphy C."/>
            <person name="Neiman D."/>
            <person name="Pearson M."/>
            <person name="Priest M."/>
            <person name="Roberts A."/>
            <person name="Saif S."/>
            <person name="Shea T."/>
            <person name="Sisk P."/>
            <person name="Sykes S."/>
            <person name="Wortman J."/>
            <person name="Nusbaum C."/>
            <person name="Birren B."/>
        </authorList>
    </citation>
    <scope>NUCLEOTIDE SEQUENCE [LARGE SCALE GENOMIC DNA]</scope>
    <source>
        <strain evidence="10 11">YIT 12062</strain>
    </source>
</reference>
<keyword evidence="3 8" id="KW-0547">Nucleotide-binding</keyword>
<dbReference type="InterPro" id="IPR036928">
    <property type="entry name" value="AS_sf"/>
</dbReference>
<dbReference type="PATRIC" id="fig|742818.3.peg.1346"/>
<organism evidence="10 11">
    <name type="scientific">Slackia piriformis YIT 12062</name>
    <dbReference type="NCBI Taxonomy" id="742818"/>
    <lineage>
        <taxon>Bacteria</taxon>
        <taxon>Bacillati</taxon>
        <taxon>Actinomycetota</taxon>
        <taxon>Coriobacteriia</taxon>
        <taxon>Eggerthellales</taxon>
        <taxon>Eggerthellaceae</taxon>
        <taxon>Slackia</taxon>
    </lineage>
</organism>
<proteinExistence type="inferred from homology"/>
<dbReference type="GO" id="GO:0030956">
    <property type="term" value="C:glutamyl-tRNA(Gln) amidotransferase complex"/>
    <property type="evidence" value="ECO:0007669"/>
    <property type="project" value="InterPro"/>
</dbReference>
<evidence type="ECO:0000256" key="3">
    <source>
        <dbReference type="ARBA" id="ARBA00022741"/>
    </source>
</evidence>
<evidence type="ECO:0000256" key="1">
    <source>
        <dbReference type="ARBA" id="ARBA00008069"/>
    </source>
</evidence>
<dbReference type="Gene3D" id="3.90.1300.10">
    <property type="entry name" value="Amidase signature (AS) domain"/>
    <property type="match status" value="1"/>
</dbReference>
<feature type="active site" description="Charge relay system" evidence="8">
    <location>
        <position position="157"/>
    </location>
</feature>
<dbReference type="GO" id="GO:0005524">
    <property type="term" value="F:ATP binding"/>
    <property type="evidence" value="ECO:0007669"/>
    <property type="project" value="UniProtKB-KW"/>
</dbReference>
<evidence type="ECO:0000313" key="10">
    <source>
        <dbReference type="EMBL" id="EJZ83762.1"/>
    </source>
</evidence>
<evidence type="ECO:0000259" key="9">
    <source>
        <dbReference type="Pfam" id="PF01425"/>
    </source>
</evidence>
<comment type="catalytic activity">
    <reaction evidence="7 8">
        <text>L-glutamyl-tRNA(Gln) + L-glutamine + ATP + H2O = L-glutaminyl-tRNA(Gln) + L-glutamate + ADP + phosphate + H(+)</text>
        <dbReference type="Rhea" id="RHEA:17521"/>
        <dbReference type="Rhea" id="RHEA-COMP:9681"/>
        <dbReference type="Rhea" id="RHEA-COMP:9684"/>
        <dbReference type="ChEBI" id="CHEBI:15377"/>
        <dbReference type="ChEBI" id="CHEBI:15378"/>
        <dbReference type="ChEBI" id="CHEBI:29985"/>
        <dbReference type="ChEBI" id="CHEBI:30616"/>
        <dbReference type="ChEBI" id="CHEBI:43474"/>
        <dbReference type="ChEBI" id="CHEBI:58359"/>
        <dbReference type="ChEBI" id="CHEBI:78520"/>
        <dbReference type="ChEBI" id="CHEBI:78521"/>
        <dbReference type="ChEBI" id="CHEBI:456216"/>
        <dbReference type="EC" id="6.3.5.7"/>
    </reaction>
</comment>
<dbReference type="PANTHER" id="PTHR11895">
    <property type="entry name" value="TRANSAMIDASE"/>
    <property type="match status" value="1"/>
</dbReference>
<evidence type="ECO:0000256" key="4">
    <source>
        <dbReference type="ARBA" id="ARBA00022840"/>
    </source>
</evidence>
<dbReference type="GO" id="GO:0006412">
    <property type="term" value="P:translation"/>
    <property type="evidence" value="ECO:0007669"/>
    <property type="project" value="UniProtKB-UniRule"/>
</dbReference>
<dbReference type="HOGENOM" id="CLU_009600_0_3_11"/>
<feature type="active site" description="Acyl-ester intermediate" evidence="8">
    <location>
        <position position="181"/>
    </location>
</feature>
<evidence type="ECO:0000313" key="11">
    <source>
        <dbReference type="Proteomes" id="UP000006069"/>
    </source>
</evidence>
<comment type="subunit">
    <text evidence="8">Heterotrimer of A, B and C subunits.</text>
</comment>
<keyword evidence="2 8" id="KW-0436">Ligase</keyword>
<dbReference type="HAMAP" id="MF_00120">
    <property type="entry name" value="GatA"/>
    <property type="match status" value="1"/>
</dbReference>
<dbReference type="InterPro" id="IPR004412">
    <property type="entry name" value="GatA"/>
</dbReference>